<evidence type="ECO:0000313" key="5">
    <source>
        <dbReference type="EMBL" id="SER12328.1"/>
    </source>
</evidence>
<evidence type="ECO:0000313" key="6">
    <source>
        <dbReference type="Proteomes" id="UP000199114"/>
    </source>
</evidence>
<evidence type="ECO:0000256" key="2">
    <source>
        <dbReference type="SAM" id="MobiDB-lite"/>
    </source>
</evidence>
<dbReference type="RefSeq" id="WP_090618550.1">
    <property type="nucleotide sequence ID" value="NZ_FOFD01000004.1"/>
</dbReference>
<dbReference type="Proteomes" id="UP000199114">
    <property type="component" value="Unassembled WGS sequence"/>
</dbReference>
<dbReference type="InterPro" id="IPR055913">
    <property type="entry name" value="DUF7490"/>
</dbReference>
<evidence type="ECO:0000259" key="4">
    <source>
        <dbReference type="Pfam" id="PF24318"/>
    </source>
</evidence>
<dbReference type="Pfam" id="PF24318">
    <property type="entry name" value="DUF7490"/>
    <property type="match status" value="2"/>
</dbReference>
<dbReference type="STRING" id="1186196.SAMN04489841_3009"/>
<keyword evidence="6" id="KW-1185">Reference proteome</keyword>
<feature type="domain" description="DUF7490" evidence="4">
    <location>
        <begin position="45"/>
        <end position="150"/>
    </location>
</feature>
<evidence type="ECO:0008006" key="7">
    <source>
        <dbReference type="Google" id="ProtNLM"/>
    </source>
</evidence>
<feature type="domain" description="PGF-CTERM archaeal protein-sorting signal" evidence="3">
    <location>
        <begin position="328"/>
        <end position="349"/>
    </location>
</feature>
<feature type="region of interest" description="Disordered" evidence="2">
    <location>
        <begin position="279"/>
        <end position="328"/>
    </location>
</feature>
<dbReference type="InterPro" id="IPR026371">
    <property type="entry name" value="PGF_CTERM"/>
</dbReference>
<protein>
    <recommendedName>
        <fullName evidence="7">PGF-CTERM protein</fullName>
    </recommendedName>
</protein>
<gene>
    <name evidence="5" type="ORF">SAMN04489841_3009</name>
</gene>
<name>A0A1H9LLT9_9EURY</name>
<evidence type="ECO:0000256" key="1">
    <source>
        <dbReference type="ARBA" id="ARBA00022729"/>
    </source>
</evidence>
<proteinExistence type="predicted"/>
<reference evidence="6" key="1">
    <citation type="submission" date="2016-10" db="EMBL/GenBank/DDBJ databases">
        <authorList>
            <person name="Varghese N."/>
            <person name="Submissions S."/>
        </authorList>
    </citation>
    <scope>NUCLEOTIDE SEQUENCE [LARGE SCALE GENOMIC DNA]</scope>
    <source>
        <strain evidence="6">DSM 25055</strain>
    </source>
</reference>
<organism evidence="5 6">
    <name type="scientific">Natrinema salaciae</name>
    <dbReference type="NCBI Taxonomy" id="1186196"/>
    <lineage>
        <taxon>Archaea</taxon>
        <taxon>Methanobacteriati</taxon>
        <taxon>Methanobacteriota</taxon>
        <taxon>Stenosarchaea group</taxon>
        <taxon>Halobacteria</taxon>
        <taxon>Halobacteriales</taxon>
        <taxon>Natrialbaceae</taxon>
        <taxon>Natrinema</taxon>
    </lineage>
</organism>
<dbReference type="Pfam" id="PF18204">
    <property type="entry name" value="PGF-CTERM"/>
    <property type="match status" value="1"/>
</dbReference>
<sequence>MNRESILAVATLAVVIGAFTTLALAGAVSDPGESETAADVERTGHASLTELTISADEITGGTATLVVDTHLEHRGAPVANVTVVHRATDTRTGLVEDTTERDVETLDDESEVVVSETVTVPRESSYEIETFVYRDGTRTESASHTVEGVDALTPAYADTNVEFHRFGGDSGGSLADVPAISYAIASTTDETATLEVDSYLTNTGDDTESDFELEVSARQADSNVVADSATVGLSAIEPGKTASPTVDLEVPQEYDYYLDAVLWRDGTIVGTNRAVANLGPGSLSVDETSSDSGLEVSDFSSGAASDAGDGAADGNDRDTDDDGSADGTPGFGVVAAAAALLVTGALARRFQ</sequence>
<dbReference type="AlphaFoldDB" id="A0A1H9LLT9"/>
<dbReference type="OrthoDB" id="50312at2157"/>
<dbReference type="EMBL" id="FOFD01000004">
    <property type="protein sequence ID" value="SER12328.1"/>
    <property type="molecule type" value="Genomic_DNA"/>
</dbReference>
<keyword evidence="1" id="KW-0732">Signal</keyword>
<evidence type="ECO:0000259" key="3">
    <source>
        <dbReference type="Pfam" id="PF18204"/>
    </source>
</evidence>
<feature type="domain" description="DUF7490" evidence="4">
    <location>
        <begin position="175"/>
        <end position="278"/>
    </location>
</feature>
<feature type="compositionally biased region" description="Low complexity" evidence="2">
    <location>
        <begin position="297"/>
        <end position="313"/>
    </location>
</feature>
<accession>A0A1H9LLT9</accession>